<feature type="domain" description="HeH/LEM" evidence="1">
    <location>
        <begin position="52"/>
        <end position="86"/>
    </location>
</feature>
<dbReference type="Gene3D" id="1.10.720.30">
    <property type="entry name" value="SAP domain"/>
    <property type="match status" value="1"/>
</dbReference>
<proteinExistence type="predicted"/>
<accession>A0A380JWA9</accession>
<evidence type="ECO:0000259" key="1">
    <source>
        <dbReference type="Pfam" id="PF12949"/>
    </source>
</evidence>
<gene>
    <name evidence="2" type="ORF">NCTC4670_01631</name>
</gene>
<dbReference type="InterPro" id="IPR025856">
    <property type="entry name" value="HeH/LEM_domain"/>
</dbReference>
<evidence type="ECO:0000313" key="2">
    <source>
        <dbReference type="EMBL" id="SUN50754.1"/>
    </source>
</evidence>
<protein>
    <submittedName>
        <fullName evidence="2">Phage protein</fullName>
    </submittedName>
</protein>
<dbReference type="RefSeq" id="WP_115246451.1">
    <property type="nucleotide sequence ID" value="NZ_JAIEZZ010000002.1"/>
</dbReference>
<organism evidence="2 3">
    <name type="scientific">Streptococcus dysgalactiae subsp. dysgalactiae</name>
    <dbReference type="NCBI Taxonomy" id="99822"/>
    <lineage>
        <taxon>Bacteria</taxon>
        <taxon>Bacillati</taxon>
        <taxon>Bacillota</taxon>
        <taxon>Bacilli</taxon>
        <taxon>Lactobacillales</taxon>
        <taxon>Streptococcaceae</taxon>
        <taxon>Streptococcus</taxon>
    </lineage>
</organism>
<sequence length="89" mass="10069">MVEVIKAFRDKETTNTYYVGDDYSGDRIEELTVNGFLAGNTPKLDTVEEVDLDKLKVDEIKAKLDELGVEYDSKLKKPELLELLKQSAS</sequence>
<name>A0A380JWA9_STRDY</name>
<reference evidence="2 3" key="1">
    <citation type="submission" date="2018-06" db="EMBL/GenBank/DDBJ databases">
        <authorList>
            <consortium name="Pathogen Informatics"/>
            <person name="Doyle S."/>
        </authorList>
    </citation>
    <scope>NUCLEOTIDE SEQUENCE [LARGE SCALE GENOMIC DNA]</scope>
    <source>
        <strain evidence="2 3">NCTC4670</strain>
    </source>
</reference>
<evidence type="ECO:0000313" key="3">
    <source>
        <dbReference type="Proteomes" id="UP000254797"/>
    </source>
</evidence>
<dbReference type="AlphaFoldDB" id="A0A380JWA9"/>
<dbReference type="InterPro" id="IPR036361">
    <property type="entry name" value="SAP_dom_sf"/>
</dbReference>
<dbReference type="Proteomes" id="UP000254797">
    <property type="component" value="Unassembled WGS sequence"/>
</dbReference>
<dbReference type="EMBL" id="UHFG01000004">
    <property type="protein sequence ID" value="SUN50754.1"/>
    <property type="molecule type" value="Genomic_DNA"/>
</dbReference>
<dbReference type="Pfam" id="PF12949">
    <property type="entry name" value="HeH"/>
    <property type="match status" value="1"/>
</dbReference>